<accession>A0A2H1WZ17</accession>
<proteinExistence type="predicted"/>
<dbReference type="InterPro" id="IPR004182">
    <property type="entry name" value="GRAM"/>
</dbReference>
<organism evidence="3">
    <name type="scientific">Spodoptera frugiperda</name>
    <name type="common">Fall armyworm</name>
    <dbReference type="NCBI Taxonomy" id="7108"/>
    <lineage>
        <taxon>Eukaryota</taxon>
        <taxon>Metazoa</taxon>
        <taxon>Ecdysozoa</taxon>
        <taxon>Arthropoda</taxon>
        <taxon>Hexapoda</taxon>
        <taxon>Insecta</taxon>
        <taxon>Pterygota</taxon>
        <taxon>Neoptera</taxon>
        <taxon>Endopterygota</taxon>
        <taxon>Lepidoptera</taxon>
        <taxon>Glossata</taxon>
        <taxon>Ditrysia</taxon>
        <taxon>Noctuoidea</taxon>
        <taxon>Noctuidae</taxon>
        <taxon>Amphipyrinae</taxon>
        <taxon>Spodoptera</taxon>
    </lineage>
</organism>
<dbReference type="InterPro" id="IPR044852">
    <property type="entry name" value="WBP2-like"/>
</dbReference>
<feature type="domain" description="GRAM" evidence="2">
    <location>
        <begin position="37"/>
        <end position="129"/>
    </location>
</feature>
<dbReference type="AlphaFoldDB" id="A0A2H1WZ17"/>
<sequence length="362" mass="39373">MSLNTAHADHGVLIHAGECIILFSDNVTINFYGNDTTEFSGTKEGRIYLTSHRMIFNSKSRSEPLRSFSFPFVTLMDVAIEQPMFSANYIKGKVHAQPNGNFIGEVKFKIVFKSGGAIEFGQAMLKAAHLATRHSAPDSMPPPYSPPTGPWYAAPPPAYAPPPQGYYGWVPPYMTFPDQPPPNSVFVSNNPPPYPGVTGRAYPPGTGYSGVSSQESPSPTGAAFSPGPSAPPGYPGAPAGMSSSDAKAAEAAQSAYYDPNRPQTAYVPPPYSVSTQTYYVYKLHNSLRAIACAICINGAVYASTMHAISFVHADTLPSHTSAMQESRKMSQKNNFKGYKAMSQCCVYYVYKIKIKMWNLWQI</sequence>
<dbReference type="CDD" id="cd13214">
    <property type="entry name" value="PH-GRAM_WBP2"/>
    <property type="match status" value="1"/>
</dbReference>
<feature type="compositionally biased region" description="Low complexity" evidence="1">
    <location>
        <begin position="236"/>
        <end position="245"/>
    </location>
</feature>
<protein>
    <submittedName>
        <fullName evidence="3">SFRICE_002539</fullName>
    </submittedName>
</protein>
<dbReference type="Pfam" id="PF02893">
    <property type="entry name" value="GRAM"/>
    <property type="match status" value="1"/>
</dbReference>
<dbReference type="GO" id="GO:0005634">
    <property type="term" value="C:nucleus"/>
    <property type="evidence" value="ECO:0007669"/>
    <property type="project" value="TreeGrafter"/>
</dbReference>
<dbReference type="PANTHER" id="PTHR31606">
    <property type="entry name" value="WW DOMAIN BINDING PROTEIN 2, ISOFORM E"/>
    <property type="match status" value="1"/>
</dbReference>
<name>A0A2H1WZ17_SPOFR</name>
<dbReference type="InterPro" id="IPR011993">
    <property type="entry name" value="PH-like_dom_sf"/>
</dbReference>
<dbReference type="SUPFAM" id="SSF50729">
    <property type="entry name" value="PH domain-like"/>
    <property type="match status" value="1"/>
</dbReference>
<evidence type="ECO:0000256" key="1">
    <source>
        <dbReference type="SAM" id="MobiDB-lite"/>
    </source>
</evidence>
<dbReference type="OrthoDB" id="1259151at2759"/>
<feature type="region of interest" description="Disordered" evidence="1">
    <location>
        <begin position="187"/>
        <end position="245"/>
    </location>
</feature>
<feature type="compositionally biased region" description="Low complexity" evidence="1">
    <location>
        <begin position="216"/>
        <end position="227"/>
    </location>
</feature>
<dbReference type="PANTHER" id="PTHR31606:SF1">
    <property type="entry name" value="WW DOMAIN BINDING PROTEIN 2, ISOFORM E"/>
    <property type="match status" value="1"/>
</dbReference>
<evidence type="ECO:0000313" key="3">
    <source>
        <dbReference type="EMBL" id="SOQ58330.1"/>
    </source>
</evidence>
<reference evidence="3" key="1">
    <citation type="submission" date="2016-07" db="EMBL/GenBank/DDBJ databases">
        <authorList>
            <person name="Bretaudeau A."/>
        </authorList>
    </citation>
    <scope>NUCLEOTIDE SEQUENCE</scope>
    <source>
        <strain evidence="3">Rice</strain>
        <tissue evidence="3">Whole body</tissue>
    </source>
</reference>
<dbReference type="FunFam" id="2.30.29.30:FF:000338">
    <property type="entry name" value="Uncharacterized protein, isoform D"/>
    <property type="match status" value="1"/>
</dbReference>
<dbReference type="Gene3D" id="2.30.29.30">
    <property type="entry name" value="Pleckstrin-homology domain (PH domain)/Phosphotyrosine-binding domain (PTB)"/>
    <property type="match status" value="1"/>
</dbReference>
<dbReference type="EMBL" id="ODYU01012166">
    <property type="protein sequence ID" value="SOQ58330.1"/>
    <property type="molecule type" value="Genomic_DNA"/>
</dbReference>
<dbReference type="GO" id="GO:0031490">
    <property type="term" value="F:chromatin DNA binding"/>
    <property type="evidence" value="ECO:0007669"/>
    <property type="project" value="TreeGrafter"/>
</dbReference>
<gene>
    <name evidence="3" type="ORF">SFRICE_002539</name>
</gene>
<dbReference type="GO" id="GO:0003713">
    <property type="term" value="F:transcription coactivator activity"/>
    <property type="evidence" value="ECO:0007669"/>
    <property type="project" value="InterPro"/>
</dbReference>
<evidence type="ECO:0000259" key="2">
    <source>
        <dbReference type="Pfam" id="PF02893"/>
    </source>
</evidence>